<dbReference type="GO" id="GO:0004177">
    <property type="term" value="F:aminopeptidase activity"/>
    <property type="evidence" value="ECO:0007669"/>
    <property type="project" value="UniProtKB-UniRule"/>
</dbReference>
<dbReference type="eggNOG" id="COG1363">
    <property type="taxonomic scope" value="Bacteria"/>
</dbReference>
<name>A0A0A7FSU2_9CLOT</name>
<feature type="binding site" evidence="7">
    <location>
        <position position="69"/>
    </location>
    <ligand>
        <name>Zn(2+)</name>
        <dbReference type="ChEBI" id="CHEBI:29105"/>
        <label>1</label>
    </ligand>
</feature>
<dbReference type="Pfam" id="PF05343">
    <property type="entry name" value="Peptidase_M42"/>
    <property type="match status" value="1"/>
</dbReference>
<dbReference type="GO" id="GO:0006508">
    <property type="term" value="P:proteolysis"/>
    <property type="evidence" value="ECO:0007669"/>
    <property type="project" value="UniProtKB-KW"/>
</dbReference>
<evidence type="ECO:0000256" key="3">
    <source>
        <dbReference type="ARBA" id="ARBA00022670"/>
    </source>
</evidence>
<dbReference type="RefSeq" id="WP_039311438.1">
    <property type="nucleotide sequence ID" value="NZ_CP006905.1"/>
</dbReference>
<keyword evidence="9" id="KW-1185">Reference proteome</keyword>
<comment type="cofactor">
    <cofactor evidence="7">
        <name>a divalent metal cation</name>
        <dbReference type="ChEBI" id="CHEBI:60240"/>
    </cofactor>
    <text evidence="7">Binds 2 divalent metal cations per subunit.</text>
</comment>
<dbReference type="KEGG" id="cbv:U729_563"/>
<dbReference type="InterPro" id="IPR051464">
    <property type="entry name" value="Peptidase_M42_aminopept"/>
</dbReference>
<sequence>MKLSNNTINLMKEITQVVGISGSEKNISTVLQQYYKKYTDEIVFDNLGSVFAVKRSKKENAKKVMICAHMDEIGFIINEIKDNGLLKVLPLGDRIEKDITSKRVRITTNGGEVRGVIVTGDMKNKDNILVDIGASNKKEVLELGVTLGNSLVIDGEFEVLPTGKRIVSKAFDDRYGCVLGIEILENLKDIELDVDLYVGCTVQNEVGLRGCITATNLIKPDISIVLDCLKADDLKGNEDAVGKLGDGVLISYYDKSMMPNRALLNYLVDVCETNDIKHQYYYSMDDSDGGWIHKLQIGCPTLKACICARNLKSNSEIIDVDDYISAKEATIAVIKGLNEEKIEYFKRENR</sequence>
<feature type="binding site" evidence="7">
    <location>
        <position position="172"/>
    </location>
    <ligand>
        <name>Zn(2+)</name>
        <dbReference type="ChEBI" id="CHEBI:29105"/>
        <label>1</label>
    </ligand>
</feature>
<dbReference type="AlphaFoldDB" id="A0A0A7FSU2"/>
<evidence type="ECO:0000256" key="7">
    <source>
        <dbReference type="PIRSR" id="PIRSR001123-2"/>
    </source>
</evidence>
<proteinExistence type="inferred from homology"/>
<evidence type="ECO:0000256" key="6">
    <source>
        <dbReference type="PIRNR" id="PIRNR001123"/>
    </source>
</evidence>
<keyword evidence="5" id="KW-0378">Hydrolase</keyword>
<dbReference type="Gene3D" id="3.40.630.10">
    <property type="entry name" value="Zn peptidases"/>
    <property type="match status" value="1"/>
</dbReference>
<dbReference type="InterPro" id="IPR008007">
    <property type="entry name" value="Peptidase_M42"/>
</dbReference>
<evidence type="ECO:0000256" key="1">
    <source>
        <dbReference type="ARBA" id="ARBA00006272"/>
    </source>
</evidence>
<keyword evidence="4 7" id="KW-0479">Metal-binding</keyword>
<dbReference type="HOGENOM" id="CLU_047249_0_2_9"/>
<dbReference type="OrthoDB" id="9772053at2"/>
<keyword evidence="2 8" id="KW-0031">Aminopeptidase</keyword>
<evidence type="ECO:0000313" key="9">
    <source>
        <dbReference type="Proteomes" id="UP000030635"/>
    </source>
</evidence>
<feature type="binding site" evidence="7">
    <location>
        <position position="205"/>
    </location>
    <ligand>
        <name>Zn(2+)</name>
        <dbReference type="ChEBI" id="CHEBI:29105"/>
        <label>2</label>
    </ligand>
</feature>
<protein>
    <submittedName>
        <fullName evidence="8">M42 glutamyl aminopeptidase family protein</fullName>
    </submittedName>
</protein>
<keyword evidence="3" id="KW-0645">Protease</keyword>
<evidence type="ECO:0000313" key="8">
    <source>
        <dbReference type="EMBL" id="AIY82672.1"/>
    </source>
</evidence>
<dbReference type="InterPro" id="IPR023367">
    <property type="entry name" value="Peptidase_M42_dom2"/>
</dbReference>
<evidence type="ECO:0000256" key="4">
    <source>
        <dbReference type="ARBA" id="ARBA00022723"/>
    </source>
</evidence>
<gene>
    <name evidence="8" type="ORF">U729_563</name>
</gene>
<dbReference type="PIRSF" id="PIRSF001123">
    <property type="entry name" value="PepA_GA"/>
    <property type="match status" value="1"/>
</dbReference>
<evidence type="ECO:0000256" key="2">
    <source>
        <dbReference type="ARBA" id="ARBA00022438"/>
    </source>
</evidence>
<dbReference type="PANTHER" id="PTHR32481">
    <property type="entry name" value="AMINOPEPTIDASE"/>
    <property type="match status" value="1"/>
</dbReference>
<dbReference type="SUPFAM" id="SSF101821">
    <property type="entry name" value="Aminopeptidase/glucanase lid domain"/>
    <property type="match status" value="1"/>
</dbReference>
<feature type="binding site" evidence="7">
    <location>
        <position position="227"/>
    </location>
    <ligand>
        <name>Zn(2+)</name>
        <dbReference type="ChEBI" id="CHEBI:29105"/>
        <label>1</label>
    </ligand>
</feature>
<reference evidence="8 9" key="1">
    <citation type="journal article" date="2015" name="Infect. Genet. Evol.">
        <title>Genomic sequences of six botulinum neurotoxin-producing strains representing three clostridial species illustrate the mobility and diversity of botulinum neurotoxin genes.</title>
        <authorList>
            <person name="Smith T.J."/>
            <person name="Hill K.K."/>
            <person name="Xie G."/>
            <person name="Foley B.T."/>
            <person name="Williamson C.H."/>
            <person name="Foster J.T."/>
            <person name="Johnson S.L."/>
            <person name="Chertkov O."/>
            <person name="Teshima H."/>
            <person name="Gibbons H.S."/>
            <person name="Johnsky L.A."/>
            <person name="Karavis M.A."/>
            <person name="Smith L.A."/>
        </authorList>
    </citation>
    <scope>NUCLEOTIDE SEQUENCE [LARGE SCALE GENOMIC DNA]</scope>
    <source>
        <strain evidence="8">Sullivan</strain>
    </source>
</reference>
<dbReference type="Proteomes" id="UP000030635">
    <property type="component" value="Chromosome"/>
</dbReference>
<dbReference type="STRING" id="1561.NPD11_2428"/>
<dbReference type="Gene3D" id="2.40.30.40">
    <property type="entry name" value="Peptidase M42, domain 2"/>
    <property type="match status" value="1"/>
</dbReference>
<accession>A0A0A7FSU2</accession>
<feature type="binding site" evidence="7">
    <location>
        <position position="172"/>
    </location>
    <ligand>
        <name>Zn(2+)</name>
        <dbReference type="ChEBI" id="CHEBI:29105"/>
        <label>2</label>
    </ligand>
</feature>
<dbReference type="GO" id="GO:0046872">
    <property type="term" value="F:metal ion binding"/>
    <property type="evidence" value="ECO:0007669"/>
    <property type="project" value="UniProtKB-UniRule"/>
</dbReference>
<evidence type="ECO:0000256" key="5">
    <source>
        <dbReference type="ARBA" id="ARBA00022801"/>
    </source>
</evidence>
<dbReference type="PANTHER" id="PTHR32481:SF0">
    <property type="entry name" value="AMINOPEPTIDASE YPDE-RELATED"/>
    <property type="match status" value="1"/>
</dbReference>
<dbReference type="SUPFAM" id="SSF53187">
    <property type="entry name" value="Zn-dependent exopeptidases"/>
    <property type="match status" value="1"/>
</dbReference>
<comment type="similarity">
    <text evidence="1 6">Belongs to the peptidase M42 family.</text>
</comment>
<organism evidence="8 9">
    <name type="scientific">Clostridium baratii str. Sullivan</name>
    <dbReference type="NCBI Taxonomy" id="1415775"/>
    <lineage>
        <taxon>Bacteria</taxon>
        <taxon>Bacillati</taxon>
        <taxon>Bacillota</taxon>
        <taxon>Clostridia</taxon>
        <taxon>Eubacteriales</taxon>
        <taxon>Clostridiaceae</taxon>
        <taxon>Clostridium</taxon>
    </lineage>
</organism>
<dbReference type="EMBL" id="CP006905">
    <property type="protein sequence ID" value="AIY82672.1"/>
    <property type="molecule type" value="Genomic_DNA"/>
</dbReference>